<comment type="similarity">
    <text evidence="2">Belongs to the acid sphingomyelinase family.</text>
</comment>
<protein>
    <submittedName>
        <fullName evidence="9">Sphingomyelin phosphodiesterase</fullName>
    </submittedName>
</protein>
<dbReference type="AlphaFoldDB" id="A0AAV8A6I1"/>
<dbReference type="InterPro" id="IPR004843">
    <property type="entry name" value="Calcineurin-like_PHP"/>
</dbReference>
<dbReference type="SUPFAM" id="SSF56300">
    <property type="entry name" value="Metallo-dependent phosphatases"/>
    <property type="match status" value="1"/>
</dbReference>
<dbReference type="Pfam" id="PF19272">
    <property type="entry name" value="ASMase_C"/>
    <property type="match status" value="1"/>
</dbReference>
<feature type="signal peptide" evidence="6">
    <location>
        <begin position="1"/>
        <end position="21"/>
    </location>
</feature>
<dbReference type="Gene3D" id="3.60.21.10">
    <property type="match status" value="1"/>
</dbReference>
<name>A0AAV8A6I1_9EUKA</name>
<reference evidence="9" key="1">
    <citation type="submission" date="2022-08" db="EMBL/GenBank/DDBJ databases">
        <title>Novel sulphate-reducing endosymbionts in the free-living metamonad Anaeramoeba.</title>
        <authorList>
            <person name="Jerlstrom-Hultqvist J."/>
            <person name="Cepicka I."/>
            <person name="Gallot-Lavallee L."/>
            <person name="Salas-Leiva D."/>
            <person name="Curtis B.A."/>
            <person name="Zahonova K."/>
            <person name="Pipaliya S."/>
            <person name="Dacks J."/>
            <person name="Roger A.J."/>
        </authorList>
    </citation>
    <scope>NUCLEOTIDE SEQUENCE</scope>
    <source>
        <strain evidence="9">Busselton2</strain>
    </source>
</reference>
<dbReference type="PANTHER" id="PTHR10340:SF57">
    <property type="entry name" value="METALLOPHOS DOMAIN-CONTAINING PROTEIN"/>
    <property type="match status" value="1"/>
</dbReference>
<evidence type="ECO:0000313" key="10">
    <source>
        <dbReference type="Proteomes" id="UP001146793"/>
    </source>
</evidence>
<feature type="domain" description="Sphingomyelin phosphodiesterase C-terminal" evidence="8">
    <location>
        <begin position="288"/>
        <end position="419"/>
    </location>
</feature>
<evidence type="ECO:0000256" key="2">
    <source>
        <dbReference type="ARBA" id="ARBA00008234"/>
    </source>
</evidence>
<evidence type="ECO:0000313" key="9">
    <source>
        <dbReference type="EMBL" id="KAJ3449849.1"/>
    </source>
</evidence>
<comment type="caution">
    <text evidence="9">The sequence shown here is derived from an EMBL/GenBank/DDBJ whole genome shotgun (WGS) entry which is preliminary data.</text>
</comment>
<gene>
    <name evidence="9" type="ORF">M0812_06009</name>
</gene>
<proteinExistence type="inferred from homology"/>
<dbReference type="EMBL" id="JANTQA010000012">
    <property type="protein sequence ID" value="KAJ3449849.1"/>
    <property type="molecule type" value="Genomic_DNA"/>
</dbReference>
<dbReference type="Pfam" id="PF00149">
    <property type="entry name" value="Metallophos"/>
    <property type="match status" value="1"/>
</dbReference>
<evidence type="ECO:0000256" key="6">
    <source>
        <dbReference type="SAM" id="SignalP"/>
    </source>
</evidence>
<dbReference type="InterPro" id="IPR045473">
    <property type="entry name" value="ASM_C"/>
</dbReference>
<sequence length="425" mass="49287">MKMKFLLLIILLFCFLVPTFCLTGKFWQFTDQHYDWIYKYKSEPHSGECRKGEGDAGFYGDYNCDIPWLTVASAIEEMSKVEPNVDFVINSGDTWPHATGSAEEKLQTIANVTNLIRKYFPNTPVFYSPGNHDFEPKHDCAPGANTWLAQMAQAISPILNTEQKKTYLQGGYYSQVIGGIRVVIMNTVLYYRSNKYTSSASGDLSNQYAWITSQIDEAYENNEKVLFVGHVPPGHAERFGFNNFHDQYTDPFMKVFEEHPHKEIILASLYGHLHSDSFRLTENAGPLLLSPSLTPWKNYHSSLGVPNNLGMGRLFSYDKQDQTLLKYEQYYADLQTCNENLKLKWQLEYDSSQEPFYMEDLSLISYEKLYIKMKNDEKMFSDYLNFNILKYKADSCDSDCRTRQFCAIKFLHTDDYDICKIIQDY</sequence>
<dbReference type="GO" id="GO:0005615">
    <property type="term" value="C:extracellular space"/>
    <property type="evidence" value="ECO:0007669"/>
    <property type="project" value="TreeGrafter"/>
</dbReference>
<feature type="chain" id="PRO_5043753799" evidence="6">
    <location>
        <begin position="22"/>
        <end position="425"/>
    </location>
</feature>
<keyword evidence="4" id="KW-0378">Hydrolase</keyword>
<accession>A0AAV8A6I1</accession>
<dbReference type="PANTHER" id="PTHR10340">
    <property type="entry name" value="SPHINGOMYELIN PHOSPHODIESTERASE"/>
    <property type="match status" value="1"/>
</dbReference>
<keyword evidence="5" id="KW-0325">Glycoprotein</keyword>
<dbReference type="GO" id="GO:0008081">
    <property type="term" value="F:phosphoric diester hydrolase activity"/>
    <property type="evidence" value="ECO:0007669"/>
    <property type="project" value="TreeGrafter"/>
</dbReference>
<evidence type="ECO:0000256" key="5">
    <source>
        <dbReference type="ARBA" id="ARBA00023180"/>
    </source>
</evidence>
<feature type="domain" description="Calcineurin-like phosphoesterase" evidence="7">
    <location>
        <begin position="26"/>
        <end position="275"/>
    </location>
</feature>
<evidence type="ECO:0000256" key="1">
    <source>
        <dbReference type="ARBA" id="ARBA00004613"/>
    </source>
</evidence>
<comment type="subcellular location">
    <subcellularLocation>
        <location evidence="1">Secreted</location>
    </subcellularLocation>
</comment>
<evidence type="ECO:0000259" key="8">
    <source>
        <dbReference type="Pfam" id="PF19272"/>
    </source>
</evidence>
<keyword evidence="3" id="KW-0964">Secreted</keyword>
<evidence type="ECO:0000256" key="3">
    <source>
        <dbReference type="ARBA" id="ARBA00022525"/>
    </source>
</evidence>
<dbReference type="InterPro" id="IPR029052">
    <property type="entry name" value="Metallo-depent_PP-like"/>
</dbReference>
<dbReference type="Proteomes" id="UP001146793">
    <property type="component" value="Unassembled WGS sequence"/>
</dbReference>
<organism evidence="9 10">
    <name type="scientific">Anaeramoeba flamelloides</name>
    <dbReference type="NCBI Taxonomy" id="1746091"/>
    <lineage>
        <taxon>Eukaryota</taxon>
        <taxon>Metamonada</taxon>
        <taxon>Anaeramoebidae</taxon>
        <taxon>Anaeramoeba</taxon>
    </lineage>
</organism>
<evidence type="ECO:0000256" key="4">
    <source>
        <dbReference type="ARBA" id="ARBA00022801"/>
    </source>
</evidence>
<keyword evidence="6" id="KW-0732">Signal</keyword>
<evidence type="ECO:0000259" key="7">
    <source>
        <dbReference type="Pfam" id="PF00149"/>
    </source>
</evidence>